<dbReference type="InterPro" id="IPR045121">
    <property type="entry name" value="CoAse"/>
</dbReference>
<keyword evidence="6" id="KW-0464">Manganese</keyword>
<evidence type="ECO:0000256" key="2">
    <source>
        <dbReference type="ARBA" id="ARBA00001946"/>
    </source>
</evidence>
<keyword evidence="4" id="KW-0378">Hydrolase</keyword>
<dbReference type="PANTHER" id="PTHR12992">
    <property type="entry name" value="NUDIX HYDROLASE"/>
    <property type="match status" value="1"/>
</dbReference>
<evidence type="ECO:0000256" key="7">
    <source>
        <dbReference type="SAM" id="MobiDB-lite"/>
    </source>
</evidence>
<name>A0A3A4F3D1_9MICC</name>
<evidence type="ECO:0000313" key="10">
    <source>
        <dbReference type="Proteomes" id="UP000266615"/>
    </source>
</evidence>
<evidence type="ECO:0000256" key="1">
    <source>
        <dbReference type="ARBA" id="ARBA00001936"/>
    </source>
</evidence>
<keyword evidence="3" id="KW-0479">Metal-binding</keyword>
<reference evidence="9 10" key="1">
    <citation type="submission" date="2018-09" db="EMBL/GenBank/DDBJ databases">
        <title>Nesterenkonia natronophila sp. nov., an alkaliphilic actinobacteriume isolated from a soda lake, and emended description of the genus Nesterenkonia.</title>
        <authorList>
            <person name="Menes R.J."/>
            <person name="Iriarte A."/>
        </authorList>
    </citation>
    <scope>NUCLEOTIDE SEQUENCE [LARGE SCALE GENOMIC DNA]</scope>
    <source>
        <strain evidence="9 10">M8</strain>
    </source>
</reference>
<dbReference type="CDD" id="cd03426">
    <property type="entry name" value="NUDIX_CoAse_Nudt7"/>
    <property type="match status" value="1"/>
</dbReference>
<dbReference type="PANTHER" id="PTHR12992:SF11">
    <property type="entry name" value="MITOCHONDRIAL COENZYME A DIPHOSPHATASE NUDT8"/>
    <property type="match status" value="1"/>
</dbReference>
<organism evidence="9 10">
    <name type="scientific">Nesterenkonia natronophila</name>
    <dbReference type="NCBI Taxonomy" id="2174932"/>
    <lineage>
        <taxon>Bacteria</taxon>
        <taxon>Bacillati</taxon>
        <taxon>Actinomycetota</taxon>
        <taxon>Actinomycetes</taxon>
        <taxon>Micrococcales</taxon>
        <taxon>Micrococcaceae</taxon>
        <taxon>Nesterenkonia</taxon>
    </lineage>
</organism>
<dbReference type="Proteomes" id="UP000266615">
    <property type="component" value="Unassembled WGS sequence"/>
</dbReference>
<evidence type="ECO:0000313" key="9">
    <source>
        <dbReference type="EMBL" id="RJN32573.1"/>
    </source>
</evidence>
<proteinExistence type="predicted"/>
<dbReference type="GO" id="GO:0010945">
    <property type="term" value="F:coenzyme A diphosphatase activity"/>
    <property type="evidence" value="ECO:0007669"/>
    <property type="project" value="InterPro"/>
</dbReference>
<feature type="region of interest" description="Disordered" evidence="7">
    <location>
        <begin position="1"/>
        <end position="30"/>
    </location>
</feature>
<evidence type="ECO:0000256" key="4">
    <source>
        <dbReference type="ARBA" id="ARBA00022801"/>
    </source>
</evidence>
<sequence length="293" mass="31762">MKGIRSVPNRFPNDDAGANQDARGAERLPRSRAELTDSLSGLVGLGNEYVAQNPEQASSGVWWWGVPSTEVHRHVKVTEPSREAAVLALFWVGEGGPRVLLTERSPALAKHPGQIAFPGGGAEHSDADLPETALREAHEETGLDPARARVLGTLPVAPILTSGFNVTPVIAVAEDPGLLAPQTGEVSRVLRTRVADLVEPAHRYTAVVVHRGPRLPSPAFLYGVQQPGQQSSINARAHAETGSRTHELDQTGAFVWGFTGTLLDRMLTQLGWAGEWDRAREIDPRHFRRHPLD</sequence>
<evidence type="ECO:0000256" key="3">
    <source>
        <dbReference type="ARBA" id="ARBA00022723"/>
    </source>
</evidence>
<dbReference type="GO" id="GO:0046872">
    <property type="term" value="F:metal ion binding"/>
    <property type="evidence" value="ECO:0007669"/>
    <property type="project" value="UniProtKB-KW"/>
</dbReference>
<evidence type="ECO:0000256" key="5">
    <source>
        <dbReference type="ARBA" id="ARBA00022842"/>
    </source>
</evidence>
<accession>A0A3A4F3D1</accession>
<feature type="domain" description="Nudix hydrolase" evidence="8">
    <location>
        <begin position="80"/>
        <end position="222"/>
    </location>
</feature>
<comment type="cofactor">
    <cofactor evidence="2">
        <name>Mg(2+)</name>
        <dbReference type="ChEBI" id="CHEBI:18420"/>
    </cofactor>
</comment>
<evidence type="ECO:0000259" key="8">
    <source>
        <dbReference type="PROSITE" id="PS51462"/>
    </source>
</evidence>
<keyword evidence="10" id="KW-1185">Reference proteome</keyword>
<dbReference type="Pfam" id="PF00293">
    <property type="entry name" value="NUDIX"/>
    <property type="match status" value="1"/>
</dbReference>
<dbReference type="InterPro" id="IPR000086">
    <property type="entry name" value="NUDIX_hydrolase_dom"/>
</dbReference>
<keyword evidence="5" id="KW-0460">Magnesium</keyword>
<protein>
    <submittedName>
        <fullName evidence="9">CoA pyrophosphatase</fullName>
    </submittedName>
</protein>
<dbReference type="EMBL" id="QYZP01000001">
    <property type="protein sequence ID" value="RJN32573.1"/>
    <property type="molecule type" value="Genomic_DNA"/>
</dbReference>
<gene>
    <name evidence="9" type="ORF">D3250_01665</name>
</gene>
<evidence type="ECO:0000256" key="6">
    <source>
        <dbReference type="ARBA" id="ARBA00023211"/>
    </source>
</evidence>
<comment type="caution">
    <text evidence="9">The sequence shown here is derived from an EMBL/GenBank/DDBJ whole genome shotgun (WGS) entry which is preliminary data.</text>
</comment>
<dbReference type="PROSITE" id="PS51462">
    <property type="entry name" value="NUDIX"/>
    <property type="match status" value="1"/>
</dbReference>
<dbReference type="Gene3D" id="3.90.79.10">
    <property type="entry name" value="Nucleoside Triphosphate Pyrophosphohydrolase"/>
    <property type="match status" value="1"/>
</dbReference>
<dbReference type="InterPro" id="IPR015797">
    <property type="entry name" value="NUDIX_hydrolase-like_dom_sf"/>
</dbReference>
<dbReference type="SUPFAM" id="SSF55811">
    <property type="entry name" value="Nudix"/>
    <property type="match status" value="1"/>
</dbReference>
<comment type="cofactor">
    <cofactor evidence="1">
        <name>Mn(2+)</name>
        <dbReference type="ChEBI" id="CHEBI:29035"/>
    </cofactor>
</comment>
<dbReference type="AlphaFoldDB" id="A0A3A4F3D1"/>